<proteinExistence type="inferred from homology"/>
<evidence type="ECO:0000313" key="3">
    <source>
        <dbReference type="Proteomes" id="UP000824469"/>
    </source>
</evidence>
<comment type="subcellular location">
    <subcellularLocation>
        <location evidence="1">Secreted</location>
        <location evidence="1">Extracellular space</location>
        <location evidence="1">Apoplast</location>
    </subcellularLocation>
</comment>
<dbReference type="Pfam" id="PF03018">
    <property type="entry name" value="Dirigent"/>
    <property type="match status" value="1"/>
</dbReference>
<comment type="caution">
    <text evidence="2">The sequence shown here is derived from an EMBL/GenBank/DDBJ whole genome shotgun (WGS) entry which is preliminary data.</text>
</comment>
<name>A0AA38BQ44_TAXCH</name>
<keyword evidence="1" id="KW-0052">Apoplast</keyword>
<comment type="function">
    <text evidence="1">Dirigent proteins impart stereoselectivity on the phenoxy radical-coupling reaction, yielding optically active lignans from two molecules of coniferyl alcohol in the biosynthesis of lignans, flavonolignans, and alkaloids and thus plays a central role in plant secondary metabolism.</text>
</comment>
<sequence length="235" mass="25293">MHHIIEGKPRVRLQAGSGIGNIPGFPGPFANNFNDNGINGHLRLTILSGAINNSLLFGLPSTTGLEGLQGLELGVGSSSLTPGVGLNVPGIINGQLNPQPTLQGDSGVPHDNVIVTVIEDTLTEGPDLHSSDHVLGKREGYYYHIHMPTTGVEVEYEDEYHNAVLITFTAKFEGSEYVGNNIEFAGKDKASFLQREIAVVGGTVLFHDSHGHDVIKICFHTEVETLLKFTVNLTY</sequence>
<dbReference type="GO" id="GO:0048046">
    <property type="term" value="C:apoplast"/>
    <property type="evidence" value="ECO:0007669"/>
    <property type="project" value="UniProtKB-SubCell"/>
</dbReference>
<reference evidence="2 3" key="1">
    <citation type="journal article" date="2021" name="Nat. Plants">
        <title>The Taxus genome provides insights into paclitaxel biosynthesis.</title>
        <authorList>
            <person name="Xiong X."/>
            <person name="Gou J."/>
            <person name="Liao Q."/>
            <person name="Li Y."/>
            <person name="Zhou Q."/>
            <person name="Bi G."/>
            <person name="Li C."/>
            <person name="Du R."/>
            <person name="Wang X."/>
            <person name="Sun T."/>
            <person name="Guo L."/>
            <person name="Liang H."/>
            <person name="Lu P."/>
            <person name="Wu Y."/>
            <person name="Zhang Z."/>
            <person name="Ro D.K."/>
            <person name="Shang Y."/>
            <person name="Huang S."/>
            <person name="Yan J."/>
        </authorList>
    </citation>
    <scope>NUCLEOTIDE SEQUENCE [LARGE SCALE GENOMIC DNA]</scope>
    <source>
        <strain evidence="2">Ta-2019</strain>
    </source>
</reference>
<dbReference type="AlphaFoldDB" id="A0AA38BQ44"/>
<evidence type="ECO:0000256" key="1">
    <source>
        <dbReference type="RuleBase" id="RU363099"/>
    </source>
</evidence>
<evidence type="ECO:0000313" key="2">
    <source>
        <dbReference type="EMBL" id="KAH9288635.1"/>
    </source>
</evidence>
<comment type="similarity">
    <text evidence="1">Belongs to the plant dirigent protein family.</text>
</comment>
<dbReference type="Proteomes" id="UP000824469">
    <property type="component" value="Unassembled WGS sequence"/>
</dbReference>
<accession>A0AA38BQ44</accession>
<protein>
    <recommendedName>
        <fullName evidence="1">Dirigent protein</fullName>
    </recommendedName>
</protein>
<keyword evidence="3" id="KW-1185">Reference proteome</keyword>
<comment type="subunit">
    <text evidence="1">Homodimer.</text>
</comment>
<organism evidence="2 3">
    <name type="scientific">Taxus chinensis</name>
    <name type="common">Chinese yew</name>
    <name type="synonym">Taxus wallichiana var. chinensis</name>
    <dbReference type="NCBI Taxonomy" id="29808"/>
    <lineage>
        <taxon>Eukaryota</taxon>
        <taxon>Viridiplantae</taxon>
        <taxon>Streptophyta</taxon>
        <taxon>Embryophyta</taxon>
        <taxon>Tracheophyta</taxon>
        <taxon>Spermatophyta</taxon>
        <taxon>Pinopsida</taxon>
        <taxon>Pinidae</taxon>
        <taxon>Conifers II</taxon>
        <taxon>Cupressales</taxon>
        <taxon>Taxaceae</taxon>
        <taxon>Taxus</taxon>
    </lineage>
</organism>
<dbReference type="InterPro" id="IPR004265">
    <property type="entry name" value="Dirigent"/>
</dbReference>
<gene>
    <name evidence="2" type="ORF">KI387_032752</name>
</gene>
<keyword evidence="1" id="KW-0964">Secreted</keyword>
<dbReference type="EMBL" id="JAHRHJ020003813">
    <property type="protein sequence ID" value="KAH9288635.1"/>
    <property type="molecule type" value="Genomic_DNA"/>
</dbReference>